<sequence>MRVHEVAADLLGRFHQWLNAGRPGVHQELILSSYHHVGIATQPQKDTTTLSKMDRDDDYVIISHDDADLRASPEPTYLSEISSYIDSIAGSLWPVNKKIHDHPELNYKEYIAHEALVNFMQSQDGWKTFPSIYGLETAWMAVYDSGRKGPVVSFNVEMDALVGIGNACGHNLIASASVAAGLATAALMKQQSLPGKAILFGTPAEEGGGGKIKLIQRGAYKDHRVDVSLMSHPGITYDCALMRTTAYTRFKVEYFGREAHAAASPWLGINALDALVTAYNALSVLRQQTMPGDIIQGHITDGGAAPNIIHAYAAGVFAVRADTKARLRVLKAKVDACFEAGAKATDARLEITPLQEYANHVPNRPLARSYTRYFNPLVPNKADPYEPPTSEIPIDQDVDEIRGLSRASTDQGDVSYEIPSLHVGFSIVPGPEGHGPHNPEFAVAAGTKDAFERCLRAGKALAGTALDVLTQKGLLNEARTAWEKDMEKYGKADLGV</sequence>
<evidence type="ECO:0000313" key="2">
    <source>
        <dbReference type="EMBL" id="KAK7747232.1"/>
    </source>
</evidence>
<gene>
    <name evidence="2" type="ORF">SLS53_001485</name>
</gene>
<reference evidence="2 3" key="1">
    <citation type="journal article" date="2023" name="PLoS ONE">
        <title>Cytospora paraplurivora sp. nov. isolated from orchards with fruit tree decline syndrome in Ontario, Canada.</title>
        <authorList>
            <person name="Ilyukhin E."/>
            <person name="Nguyen H.D.T."/>
            <person name="Castle A.J."/>
            <person name="Ellouze W."/>
        </authorList>
    </citation>
    <scope>NUCLEOTIDE SEQUENCE [LARGE SCALE GENOMIC DNA]</scope>
    <source>
        <strain evidence="2 3">FDS-564</strain>
    </source>
</reference>
<feature type="domain" description="Peptidase M20 dimerisation" evidence="1">
    <location>
        <begin position="249"/>
        <end position="344"/>
    </location>
</feature>
<name>A0AAN9UGC2_9PEZI</name>
<evidence type="ECO:0000313" key="3">
    <source>
        <dbReference type="Proteomes" id="UP001320245"/>
    </source>
</evidence>
<dbReference type="SUPFAM" id="SSF55031">
    <property type="entry name" value="Bacterial exopeptidase dimerisation domain"/>
    <property type="match status" value="1"/>
</dbReference>
<dbReference type="InterPro" id="IPR017439">
    <property type="entry name" value="Amidohydrolase"/>
</dbReference>
<dbReference type="Pfam" id="PF07687">
    <property type="entry name" value="M20_dimer"/>
    <property type="match status" value="1"/>
</dbReference>
<dbReference type="CDD" id="cd05672">
    <property type="entry name" value="M20_ACY1L2-like"/>
    <property type="match status" value="1"/>
</dbReference>
<protein>
    <recommendedName>
        <fullName evidence="1">Peptidase M20 dimerisation domain-containing protein</fullName>
    </recommendedName>
</protein>
<dbReference type="InterPro" id="IPR011650">
    <property type="entry name" value="Peptidase_M20_dimer"/>
</dbReference>
<dbReference type="GO" id="GO:0016805">
    <property type="term" value="F:dipeptidase activity"/>
    <property type="evidence" value="ECO:0007669"/>
    <property type="project" value="TreeGrafter"/>
</dbReference>
<organism evidence="2 3">
    <name type="scientific">Cytospora paraplurivora</name>
    <dbReference type="NCBI Taxonomy" id="2898453"/>
    <lineage>
        <taxon>Eukaryota</taxon>
        <taxon>Fungi</taxon>
        <taxon>Dikarya</taxon>
        <taxon>Ascomycota</taxon>
        <taxon>Pezizomycotina</taxon>
        <taxon>Sordariomycetes</taxon>
        <taxon>Sordariomycetidae</taxon>
        <taxon>Diaporthales</taxon>
        <taxon>Cytosporaceae</taxon>
        <taxon>Cytospora</taxon>
    </lineage>
</organism>
<dbReference type="Gene3D" id="3.40.630.10">
    <property type="entry name" value="Zn peptidases"/>
    <property type="match status" value="1"/>
</dbReference>
<dbReference type="InterPro" id="IPR036264">
    <property type="entry name" value="Bact_exopeptidase_dim_dom"/>
</dbReference>
<dbReference type="Proteomes" id="UP001320245">
    <property type="component" value="Unassembled WGS sequence"/>
</dbReference>
<dbReference type="PANTHER" id="PTHR30575:SF4">
    <property type="entry name" value="PEPTIDASE M20 DOMAIN-CONTAINING PROTEIN 2"/>
    <property type="match status" value="1"/>
</dbReference>
<dbReference type="EMBL" id="JAJSPL020000004">
    <property type="protein sequence ID" value="KAK7747232.1"/>
    <property type="molecule type" value="Genomic_DNA"/>
</dbReference>
<dbReference type="AlphaFoldDB" id="A0AAN9UGC2"/>
<dbReference type="NCBIfam" id="TIGR01891">
    <property type="entry name" value="amidohydrolases"/>
    <property type="match status" value="1"/>
</dbReference>
<dbReference type="SUPFAM" id="SSF53187">
    <property type="entry name" value="Zn-dependent exopeptidases"/>
    <property type="match status" value="1"/>
</dbReference>
<dbReference type="Gene3D" id="3.30.70.360">
    <property type="match status" value="1"/>
</dbReference>
<keyword evidence="3" id="KW-1185">Reference proteome</keyword>
<proteinExistence type="predicted"/>
<dbReference type="InterPro" id="IPR052030">
    <property type="entry name" value="Peptidase_M20/M20A_hydrolases"/>
</dbReference>
<evidence type="ECO:0000259" key="1">
    <source>
        <dbReference type="Pfam" id="PF07687"/>
    </source>
</evidence>
<comment type="caution">
    <text evidence="2">The sequence shown here is derived from an EMBL/GenBank/DDBJ whole genome shotgun (WGS) entry which is preliminary data.</text>
</comment>
<dbReference type="FunFam" id="3.30.70.360:FF:000004">
    <property type="entry name" value="Peptidase M20 domain-containing protein 2"/>
    <property type="match status" value="1"/>
</dbReference>
<dbReference type="PANTHER" id="PTHR30575">
    <property type="entry name" value="PEPTIDASE M20"/>
    <property type="match status" value="1"/>
</dbReference>
<accession>A0AAN9UGC2</accession>